<gene>
    <name evidence="6" type="ORF">DLJ53_22730</name>
</gene>
<evidence type="ECO:0000256" key="1">
    <source>
        <dbReference type="ARBA" id="ARBA00005417"/>
    </source>
</evidence>
<dbReference type="GO" id="GO:0016887">
    <property type="term" value="F:ATP hydrolysis activity"/>
    <property type="evidence" value="ECO:0007669"/>
    <property type="project" value="InterPro"/>
</dbReference>
<dbReference type="PANTHER" id="PTHR42788:SF19">
    <property type="entry name" value="ALIPHATIC SULFONATES IMPORT ATP-BINDING PROTEIN SSUB 2"/>
    <property type="match status" value="1"/>
</dbReference>
<evidence type="ECO:0000313" key="6">
    <source>
        <dbReference type="EMBL" id="RAH99351.1"/>
    </source>
</evidence>
<dbReference type="GO" id="GO:0005524">
    <property type="term" value="F:ATP binding"/>
    <property type="evidence" value="ECO:0007669"/>
    <property type="project" value="UniProtKB-KW"/>
</dbReference>
<organism evidence="6 7">
    <name type="scientific">Acuticoccus sediminis</name>
    <dbReference type="NCBI Taxonomy" id="2184697"/>
    <lineage>
        <taxon>Bacteria</taxon>
        <taxon>Pseudomonadati</taxon>
        <taxon>Pseudomonadota</taxon>
        <taxon>Alphaproteobacteria</taxon>
        <taxon>Hyphomicrobiales</taxon>
        <taxon>Amorphaceae</taxon>
        <taxon>Acuticoccus</taxon>
    </lineage>
</organism>
<dbReference type="PANTHER" id="PTHR42788">
    <property type="entry name" value="TAURINE IMPORT ATP-BINDING PROTEIN-RELATED"/>
    <property type="match status" value="1"/>
</dbReference>
<dbReference type="PROSITE" id="PS00211">
    <property type="entry name" value="ABC_TRANSPORTER_1"/>
    <property type="match status" value="1"/>
</dbReference>
<evidence type="ECO:0000256" key="4">
    <source>
        <dbReference type="ARBA" id="ARBA00022840"/>
    </source>
</evidence>
<dbReference type="Proteomes" id="UP000249590">
    <property type="component" value="Unassembled WGS sequence"/>
</dbReference>
<dbReference type="OrthoDB" id="9802264at2"/>
<dbReference type="AlphaFoldDB" id="A0A8B2NQQ9"/>
<evidence type="ECO:0000259" key="5">
    <source>
        <dbReference type="PROSITE" id="PS50893"/>
    </source>
</evidence>
<protein>
    <submittedName>
        <fullName evidence="6">ABC transporter ATP-binding protein</fullName>
    </submittedName>
</protein>
<name>A0A8B2NQQ9_9HYPH</name>
<dbReference type="InterPro" id="IPR003439">
    <property type="entry name" value="ABC_transporter-like_ATP-bd"/>
</dbReference>
<keyword evidence="2" id="KW-0813">Transport</keyword>
<keyword evidence="3" id="KW-0547">Nucleotide-binding</keyword>
<dbReference type="InterPro" id="IPR017871">
    <property type="entry name" value="ABC_transporter-like_CS"/>
</dbReference>
<keyword evidence="4 6" id="KW-0067">ATP-binding</keyword>
<evidence type="ECO:0000256" key="2">
    <source>
        <dbReference type="ARBA" id="ARBA00022448"/>
    </source>
</evidence>
<comment type="caution">
    <text evidence="6">The sequence shown here is derived from an EMBL/GenBank/DDBJ whole genome shotgun (WGS) entry which is preliminary data.</text>
</comment>
<dbReference type="InterPro" id="IPR027417">
    <property type="entry name" value="P-loop_NTPase"/>
</dbReference>
<comment type="similarity">
    <text evidence="1">Belongs to the ABC transporter superfamily.</text>
</comment>
<evidence type="ECO:0000256" key="3">
    <source>
        <dbReference type="ARBA" id="ARBA00022741"/>
    </source>
</evidence>
<dbReference type="Gene3D" id="3.40.50.300">
    <property type="entry name" value="P-loop containing nucleotide triphosphate hydrolases"/>
    <property type="match status" value="1"/>
</dbReference>
<dbReference type="PROSITE" id="PS50893">
    <property type="entry name" value="ABC_TRANSPORTER_2"/>
    <property type="match status" value="1"/>
</dbReference>
<keyword evidence="7" id="KW-1185">Reference proteome</keyword>
<accession>A0A8B2NQQ9</accession>
<dbReference type="SUPFAM" id="SSF52540">
    <property type="entry name" value="P-loop containing nucleoside triphosphate hydrolases"/>
    <property type="match status" value="1"/>
</dbReference>
<dbReference type="EMBL" id="QHHQ01000005">
    <property type="protein sequence ID" value="RAH99351.1"/>
    <property type="molecule type" value="Genomic_DNA"/>
</dbReference>
<dbReference type="InterPro" id="IPR003593">
    <property type="entry name" value="AAA+_ATPase"/>
</dbReference>
<feature type="domain" description="ABC transporter" evidence="5">
    <location>
        <begin position="50"/>
        <end position="269"/>
    </location>
</feature>
<reference evidence="6 7" key="1">
    <citation type="submission" date="2018-05" db="EMBL/GenBank/DDBJ databases">
        <title>Acuticoccus sediminis sp. nov., isolated from deep-sea sediment of Indian Ocean.</title>
        <authorList>
            <person name="Liu X."/>
            <person name="Lai Q."/>
            <person name="Du Y."/>
            <person name="Sun F."/>
            <person name="Zhang X."/>
            <person name="Wang S."/>
            <person name="Shao Z."/>
        </authorList>
    </citation>
    <scope>NUCLEOTIDE SEQUENCE [LARGE SCALE GENOMIC DNA]</scope>
    <source>
        <strain evidence="6 7">PTG4-2</strain>
    </source>
</reference>
<dbReference type="SMART" id="SM00382">
    <property type="entry name" value="AAA"/>
    <property type="match status" value="1"/>
</dbReference>
<dbReference type="Pfam" id="PF00005">
    <property type="entry name" value="ABC_tran"/>
    <property type="match status" value="1"/>
</dbReference>
<evidence type="ECO:0000313" key="7">
    <source>
        <dbReference type="Proteomes" id="UP000249590"/>
    </source>
</evidence>
<sequence>MCVRSSATRWRSWPSCSWWSSSLSNRSRLAPIAGGPDPSEAPVDGYSVDIRTKAHRDADGRAVAVLDGLAFTMPHGTFTALIGPSGCGKTTTLRILTGLDTDFAGTVDPALGEARIAVAFQEPRLLPWRTVADNVALALPDEADKAARVAAALEDVGLGGLGERFPAELSLGQARRAALARAFAVKPDVLYLDEPFVSLDETSAQNLRALLLSLWARNPMTILMVTHNVREAIQLADQIVLLSERPAHVVDVVSVPLARNSRDSEAISGFAATLSRKYPTIVAL</sequence>
<proteinExistence type="inferred from homology"/>
<dbReference type="InterPro" id="IPR050166">
    <property type="entry name" value="ABC_transporter_ATP-bind"/>
</dbReference>